<feature type="chain" id="PRO_5011722936" evidence="1">
    <location>
        <begin position="21"/>
        <end position="1364"/>
    </location>
</feature>
<evidence type="ECO:0000313" key="3">
    <source>
        <dbReference type="EMBL" id="SFT97133.1"/>
    </source>
</evidence>
<dbReference type="STRING" id="305507.SAMN04489724_3064"/>
<accession>A0A1I7CCK2</accession>
<sequence length="1364" mass="150709">MRHYLFMTLFLILVTVSASFGQTTENFVKTYKARIPTTSTTTVTTGTSSQSYKSFTYLDGLGRPKQTVGKQATINGKDLITPMDYDDYGRQEKEYLPYYEASSTGQDGRYRSTALSDHSSRTNPIYGDTYGYSQKLFEPSPLNRLDKQAAPGNAWRMGSTKEVKFSRRTNTSGEGVRIFTINGTGYPVTSAAYGNNLLWVDITQDEDNKTTVQYTDKLGRLILKKVQNTASPTGSGHTGWLCTYYVYDDLGQLRVVIPPRALELIAAASWASTTSANETVSAELYFRYFYDGRGRLVKKYVPGKSGEYYLYDAQDRQVGFQDGNLRGKNQWLYTKYDALGRVIVTGLTTSTDSMSVLQSGLNSGPNNATVKANTAKIKTGTTITSSKYDGYQEYVASSSITLQSGFTMKATENQSFTARIGTLPASGSAGAWPTDEGEILTVNYYDSYQYLTGYTYANPGSPFPSSASTRVHGLQTGKKVKNLETGEFYTSAFFYDNKGRVIQTVGQHQAGGTVRASTAYNFEDQPTNSLVTNSLSTNYTVLRTYNYNVIGQLASVTHKVGTNGVKTIAQYTYDDLGRQVGKTFPDVASNATQTSSFNIRGWLTGLGTGFTGVFTQTLSYNATLINNGNIAQMSWTGGQDALSRTYTYAYDNANRISAATFSGDASKNFTLTGITYDGNGNIKTMQRNNQRTSTTWALVDDLVYSYHSNGNRLSQVKDNNTVLGYLAQDFKERSTTAYGYDANGNQKSNLDKQISLITYNHLNLPQEISFTTGTKLKFAYDAEGNKLTQKVYDSGGALTKTQDYIGEVVLLNGSLDYLLHEEGRVAYESGAYNYEYYVKDHLGNIRQVLRNTSTQTFMATMETQNAEAEEAAFSQVSSSRQTEPEHNVTQGGNKVAWLNANRGRMVGPGRTQEIYAGDSLKLQVHGKYLEDKKQKANAASFMAAGGKDRLIADLNELALSNQRAGGANPIALLNLADILAKDLQKKEAPEAYLMYALYDQDSNRYEVGKKVLTKNAANQHEVLEEEMYISKDGYMETFVVNETSEDVWFDNMMVMSVSSAIVQETHYDPWGLELKGLGFQHGLIKANKYLYNGKELLDDQSLNLYDYGARYFDPVIGRWTSPDPLAEMYQAFSPYNYALNNPVRLIDPNGMWVEDNMENPFGEWTNPIVNSRGQFLGYDELGAGGEAIVYDGAFKEGMSQDEIFNNGGQFVNDFFVSNNFDMGQVSDFQTNVNQSFKDKINTEGLVATGDLISDISFGLSFMTGGGSGSTIRPSRMIARGFGTPTIQFGQTANQVSHAFRHTDKLGLSRNAVMSAVETHLKGVSQKIVTGKPFNQVIEVAGQKIQYTAFKLENGVINVGRIHGL</sequence>
<evidence type="ECO:0000259" key="2">
    <source>
        <dbReference type="Pfam" id="PF20041"/>
    </source>
</evidence>
<dbReference type="Gene3D" id="2.180.10.10">
    <property type="entry name" value="RHS repeat-associated core"/>
    <property type="match status" value="2"/>
</dbReference>
<feature type="domain" description="DUF6443" evidence="2">
    <location>
        <begin position="30"/>
        <end position="168"/>
    </location>
</feature>
<evidence type="ECO:0000256" key="1">
    <source>
        <dbReference type="SAM" id="SignalP"/>
    </source>
</evidence>
<dbReference type="InterPro" id="IPR050708">
    <property type="entry name" value="T6SS_VgrG/RHS"/>
</dbReference>
<protein>
    <submittedName>
        <fullName evidence="3">RHS repeat-associated core domain-containing protein</fullName>
    </submittedName>
</protein>
<dbReference type="EMBL" id="FPBF01000004">
    <property type="protein sequence ID" value="SFT97133.1"/>
    <property type="molecule type" value="Genomic_DNA"/>
</dbReference>
<gene>
    <name evidence="3" type="ORF">SAMN04489724_3064</name>
</gene>
<dbReference type="PANTHER" id="PTHR32305:SF15">
    <property type="entry name" value="PROTEIN RHSA-RELATED"/>
    <property type="match status" value="1"/>
</dbReference>
<organism evidence="3 4">
    <name type="scientific">Algoriphagus locisalis</name>
    <dbReference type="NCBI Taxonomy" id="305507"/>
    <lineage>
        <taxon>Bacteria</taxon>
        <taxon>Pseudomonadati</taxon>
        <taxon>Bacteroidota</taxon>
        <taxon>Cytophagia</taxon>
        <taxon>Cytophagales</taxon>
        <taxon>Cyclobacteriaceae</taxon>
        <taxon>Algoriphagus</taxon>
    </lineage>
</organism>
<reference evidence="4" key="1">
    <citation type="submission" date="2016-10" db="EMBL/GenBank/DDBJ databases">
        <authorList>
            <person name="Varghese N."/>
            <person name="Submissions S."/>
        </authorList>
    </citation>
    <scope>NUCLEOTIDE SEQUENCE [LARGE SCALE GENOMIC DNA]</scope>
    <source>
        <strain evidence="4">DSM 23445</strain>
    </source>
</reference>
<dbReference type="Pfam" id="PF20041">
    <property type="entry name" value="DUF6443"/>
    <property type="match status" value="1"/>
</dbReference>
<dbReference type="RefSeq" id="WP_211482909.1">
    <property type="nucleotide sequence ID" value="NZ_FPBF01000004.1"/>
</dbReference>
<dbReference type="Proteomes" id="UP000199673">
    <property type="component" value="Unassembled WGS sequence"/>
</dbReference>
<dbReference type="NCBIfam" id="TIGR03696">
    <property type="entry name" value="Rhs_assc_core"/>
    <property type="match status" value="1"/>
</dbReference>
<evidence type="ECO:0000313" key="4">
    <source>
        <dbReference type="Proteomes" id="UP000199673"/>
    </source>
</evidence>
<name>A0A1I7CCK2_9BACT</name>
<proteinExistence type="predicted"/>
<keyword evidence="4" id="KW-1185">Reference proteome</keyword>
<feature type="signal peptide" evidence="1">
    <location>
        <begin position="1"/>
        <end position="20"/>
    </location>
</feature>
<dbReference type="InterPro" id="IPR022385">
    <property type="entry name" value="Rhs_assc_core"/>
</dbReference>
<dbReference type="InterPro" id="IPR045619">
    <property type="entry name" value="DUF6443"/>
</dbReference>
<keyword evidence="1" id="KW-0732">Signal</keyword>
<dbReference type="PANTHER" id="PTHR32305">
    <property type="match status" value="1"/>
</dbReference>